<evidence type="ECO:0000256" key="5">
    <source>
        <dbReference type="ARBA" id="ARBA00047664"/>
    </source>
</evidence>
<keyword evidence="9" id="KW-1185">Reference proteome</keyword>
<dbReference type="InterPro" id="IPR036477">
    <property type="entry name" value="Formyl_transf_N_sf"/>
</dbReference>
<dbReference type="KEGG" id="epo:Epro_0630"/>
<sequence>MIRIAVLVSGGGSNMQSIIDSTKKGILKGLAKVALVVSNNVTAYAVERAEKEKIKVFCIERNYYSDDKTYNADILKKLKEAEADLICLAGYMRIIGKNILDAYPEKILNIHPALLPKYGGQGMFGHHVHEAVVSAKETKSGATVHFADETYDTGKIILQREVELLPKDTSQAVAKKVLAIEHQIYPEAIKKVIENMEKAEK</sequence>
<dbReference type="UniPathway" id="UPA00074">
    <property type="reaction ID" value="UER00126"/>
</dbReference>
<dbReference type="PANTHER" id="PTHR43369">
    <property type="entry name" value="PHOSPHORIBOSYLGLYCINAMIDE FORMYLTRANSFERASE"/>
    <property type="match status" value="1"/>
</dbReference>
<evidence type="ECO:0000256" key="6">
    <source>
        <dbReference type="HAMAP-Rule" id="MF_01930"/>
    </source>
</evidence>
<dbReference type="SUPFAM" id="SSF53328">
    <property type="entry name" value="Formyltransferase"/>
    <property type="match status" value="1"/>
</dbReference>
<dbReference type="OrthoDB" id="9806170at2"/>
<dbReference type="InterPro" id="IPR002376">
    <property type="entry name" value="Formyl_transf_N"/>
</dbReference>
<gene>
    <name evidence="6 8" type="primary">purN</name>
    <name evidence="8" type="ORF">Epro_0630</name>
</gene>
<feature type="site" description="Raises pKa of active site His" evidence="6">
    <location>
        <position position="152"/>
    </location>
</feature>
<dbReference type="Pfam" id="PF00551">
    <property type="entry name" value="Formyl_trans_N"/>
    <property type="match status" value="1"/>
</dbReference>
<evidence type="ECO:0000313" key="9">
    <source>
        <dbReference type="Proteomes" id="UP000035337"/>
    </source>
</evidence>
<dbReference type="EC" id="2.1.2.2" evidence="6"/>
<keyword evidence="2 6" id="KW-0808">Transferase</keyword>
<keyword evidence="3 6" id="KW-0658">Purine biosynthesis</keyword>
<feature type="binding site" evidence="6">
    <location>
        <position position="109"/>
    </location>
    <ligand>
        <name>(6R)-10-formyltetrahydrofolate</name>
        <dbReference type="ChEBI" id="CHEBI:195366"/>
    </ligand>
</feature>
<dbReference type="GO" id="GO:0004644">
    <property type="term" value="F:phosphoribosylglycinamide formyltransferase activity"/>
    <property type="evidence" value="ECO:0007669"/>
    <property type="project" value="UniProtKB-UniRule"/>
</dbReference>
<dbReference type="InterPro" id="IPR004607">
    <property type="entry name" value="GART"/>
</dbReference>
<dbReference type="RefSeq" id="WP_052570537.1">
    <property type="nucleotide sequence ID" value="NZ_CP009498.1"/>
</dbReference>
<accession>A0A0G3WKM5</accession>
<evidence type="ECO:0000256" key="2">
    <source>
        <dbReference type="ARBA" id="ARBA00022679"/>
    </source>
</evidence>
<evidence type="ECO:0000259" key="7">
    <source>
        <dbReference type="Pfam" id="PF00551"/>
    </source>
</evidence>
<comment type="catalytic activity">
    <reaction evidence="5 6">
        <text>N(1)-(5-phospho-beta-D-ribosyl)glycinamide + (6R)-10-formyltetrahydrofolate = N(2)-formyl-N(1)-(5-phospho-beta-D-ribosyl)glycinamide + (6S)-5,6,7,8-tetrahydrofolate + H(+)</text>
        <dbReference type="Rhea" id="RHEA:15053"/>
        <dbReference type="ChEBI" id="CHEBI:15378"/>
        <dbReference type="ChEBI" id="CHEBI:57453"/>
        <dbReference type="ChEBI" id="CHEBI:143788"/>
        <dbReference type="ChEBI" id="CHEBI:147286"/>
        <dbReference type="ChEBI" id="CHEBI:195366"/>
        <dbReference type="EC" id="2.1.2.2"/>
    </reaction>
</comment>
<protein>
    <recommendedName>
        <fullName evidence="6">Phosphoribosylglycinamide formyltransferase</fullName>
        <ecNumber evidence="6">2.1.2.2</ecNumber>
    </recommendedName>
    <alternativeName>
        <fullName evidence="6">5'-phosphoribosylglycinamide transformylase</fullName>
    </alternativeName>
    <alternativeName>
        <fullName evidence="6">GAR transformylase</fullName>
        <shortName evidence="6">GART</shortName>
    </alternativeName>
</protein>
<feature type="domain" description="Formyl transferase N-terminal" evidence="7">
    <location>
        <begin position="3"/>
        <end position="189"/>
    </location>
</feature>
<comment type="similarity">
    <text evidence="4 6">Belongs to the GART family.</text>
</comment>
<comment type="function">
    <text evidence="6">Catalyzes the transfer of a formyl group from 10-formyltetrahydrofolate to 5-phospho-ribosyl-glycinamide (GAR), producing 5-phospho-ribosyl-N-formylglycinamide (FGAR) and tetrahydrofolate.</text>
</comment>
<reference evidence="8 9" key="1">
    <citation type="submission" date="2014-09" db="EMBL/GenBank/DDBJ databases">
        <title>Complete genome sequence of Endomicrobium proavitum.</title>
        <authorList>
            <person name="Zheng H."/>
        </authorList>
    </citation>
    <scope>NUCLEOTIDE SEQUENCE [LARGE SCALE GENOMIC DNA]</scope>
    <source>
        <strain evidence="8 9">Rsa215</strain>
    </source>
</reference>
<feature type="binding site" evidence="6">
    <location>
        <begin position="12"/>
        <end position="14"/>
    </location>
    <ligand>
        <name>N(1)-(5-phospho-beta-D-ribosyl)glycinamide</name>
        <dbReference type="ChEBI" id="CHEBI:143788"/>
    </ligand>
</feature>
<dbReference type="CDD" id="cd08645">
    <property type="entry name" value="FMT_core_GART"/>
    <property type="match status" value="1"/>
</dbReference>
<dbReference type="Proteomes" id="UP000035337">
    <property type="component" value="Chromosome"/>
</dbReference>
<dbReference type="Gene3D" id="3.40.50.170">
    <property type="entry name" value="Formyl transferase, N-terminal domain"/>
    <property type="match status" value="1"/>
</dbReference>
<organism evidence="8 9">
    <name type="scientific">Endomicrobium proavitum</name>
    <dbReference type="NCBI Taxonomy" id="1408281"/>
    <lineage>
        <taxon>Bacteria</taxon>
        <taxon>Pseudomonadati</taxon>
        <taxon>Elusimicrobiota</taxon>
        <taxon>Endomicrobiia</taxon>
        <taxon>Endomicrobiales</taxon>
        <taxon>Endomicrobiaceae</taxon>
        <taxon>Endomicrobium</taxon>
    </lineage>
</organism>
<dbReference type="PANTHER" id="PTHR43369:SF2">
    <property type="entry name" value="PHOSPHORIBOSYLGLYCINAMIDE FORMYLTRANSFERASE"/>
    <property type="match status" value="1"/>
</dbReference>
<comment type="pathway">
    <text evidence="1 6">Purine metabolism; IMP biosynthesis via de novo pathway; N(2)-formyl-N(1)-(5-phospho-D-ribosyl)glycinamide from N(1)-(5-phospho-D-ribosyl)glycinamide (10-formyl THF route): step 1/1.</text>
</comment>
<dbReference type="GO" id="GO:0005737">
    <property type="term" value="C:cytoplasm"/>
    <property type="evidence" value="ECO:0007669"/>
    <property type="project" value="TreeGrafter"/>
</dbReference>
<dbReference type="NCBIfam" id="TIGR00639">
    <property type="entry name" value="PurN"/>
    <property type="match status" value="1"/>
</dbReference>
<evidence type="ECO:0000256" key="1">
    <source>
        <dbReference type="ARBA" id="ARBA00005054"/>
    </source>
</evidence>
<evidence type="ECO:0000256" key="4">
    <source>
        <dbReference type="ARBA" id="ARBA00038440"/>
    </source>
</evidence>
<proteinExistence type="inferred from homology"/>
<dbReference type="HAMAP" id="MF_01930">
    <property type="entry name" value="PurN"/>
    <property type="match status" value="1"/>
</dbReference>
<evidence type="ECO:0000313" key="8">
    <source>
        <dbReference type="EMBL" id="AKL98009.1"/>
    </source>
</evidence>
<evidence type="ECO:0000256" key="3">
    <source>
        <dbReference type="ARBA" id="ARBA00022755"/>
    </source>
</evidence>
<dbReference type="AlphaFoldDB" id="A0A0G3WKM5"/>
<dbReference type="STRING" id="1408281.Epro_0630"/>
<dbReference type="GO" id="GO:0006189">
    <property type="term" value="P:'de novo' IMP biosynthetic process"/>
    <property type="evidence" value="ECO:0007669"/>
    <property type="project" value="UniProtKB-UniRule"/>
</dbReference>
<feature type="binding site" evidence="6">
    <location>
        <begin position="92"/>
        <end position="95"/>
    </location>
    <ligand>
        <name>(6R)-10-formyltetrahydrofolate</name>
        <dbReference type="ChEBI" id="CHEBI:195366"/>
    </ligand>
</feature>
<dbReference type="PROSITE" id="PS00373">
    <property type="entry name" value="GART"/>
    <property type="match status" value="1"/>
</dbReference>
<dbReference type="EMBL" id="CP009498">
    <property type="protein sequence ID" value="AKL98009.1"/>
    <property type="molecule type" value="Genomic_DNA"/>
</dbReference>
<dbReference type="PATRIC" id="fig|1408281.3.peg.645"/>
<dbReference type="InterPro" id="IPR001555">
    <property type="entry name" value="GART_AS"/>
</dbReference>
<feature type="binding site" evidence="6">
    <location>
        <position position="68"/>
    </location>
    <ligand>
        <name>(6R)-10-formyltetrahydrofolate</name>
        <dbReference type="ChEBI" id="CHEBI:195366"/>
    </ligand>
</feature>
<name>A0A0G3WKM5_9BACT</name>
<feature type="active site" description="Proton donor" evidence="6">
    <location>
        <position position="111"/>
    </location>
</feature>